<protein>
    <recommendedName>
        <fullName evidence="3">Succinate dehydrogenase assembly factor 2, mitochondrial</fullName>
        <shortName evidence="3">SDH assembly factor 2</shortName>
        <shortName evidence="3">SDHAF2</shortName>
    </recommendedName>
</protein>
<proteinExistence type="inferred from homology"/>
<evidence type="ECO:0000313" key="4">
    <source>
        <dbReference type="EMBL" id="KAH6589369.1"/>
    </source>
</evidence>
<keyword evidence="5" id="KW-1185">Reference proteome</keyword>
<dbReference type="HAMAP" id="MF_03057">
    <property type="entry name" value="SDHAF2"/>
    <property type="match status" value="1"/>
</dbReference>
<dbReference type="PANTHER" id="PTHR12469:SF2">
    <property type="entry name" value="SUCCINATE DEHYDROGENASE ASSEMBLY FACTOR 2, MITOCHONDRIAL"/>
    <property type="match status" value="1"/>
</dbReference>
<keyword evidence="2 3" id="KW-0143">Chaperone</keyword>
<dbReference type="SUPFAM" id="SSF109910">
    <property type="entry name" value="YgfY-like"/>
    <property type="match status" value="1"/>
</dbReference>
<comment type="function">
    <text evidence="3">Plays an essential role in the assembly of succinate dehydrogenase (SDH), an enzyme complex (also referred to as respiratory complex II) that is a component of both the tricarboxylic acid (TCA) cycle and the mitochondrial electron transport chain, and which couples the oxidation of succinate to fumarate with the reduction of ubiquinone (coenzyme Q) to ubiquinol. Required for flavinylation (covalent attachment of FAD) of the flavoprotein subunit of the SDH catalytic dimer.</text>
</comment>
<dbReference type="InterPro" id="IPR028882">
    <property type="entry name" value="SDHAF2"/>
</dbReference>
<gene>
    <name evidence="4" type="ORF">BASA50_010114</name>
</gene>
<evidence type="ECO:0000256" key="3">
    <source>
        <dbReference type="HAMAP-Rule" id="MF_03057"/>
    </source>
</evidence>
<evidence type="ECO:0000256" key="1">
    <source>
        <dbReference type="ARBA" id="ARBA00023128"/>
    </source>
</evidence>
<comment type="subunit">
    <text evidence="3">Interacts with the flavoprotein subunit within the SDH catalytic dimer.</text>
</comment>
<dbReference type="InterPro" id="IPR005631">
    <property type="entry name" value="SDH"/>
</dbReference>
<dbReference type="PANTHER" id="PTHR12469">
    <property type="entry name" value="PROTEIN EMI5 HOMOLOG, MITOCHONDRIAL"/>
    <property type="match status" value="1"/>
</dbReference>
<organism evidence="4 5">
    <name type="scientific">Batrachochytrium salamandrivorans</name>
    <dbReference type="NCBI Taxonomy" id="1357716"/>
    <lineage>
        <taxon>Eukaryota</taxon>
        <taxon>Fungi</taxon>
        <taxon>Fungi incertae sedis</taxon>
        <taxon>Chytridiomycota</taxon>
        <taxon>Chytridiomycota incertae sedis</taxon>
        <taxon>Chytridiomycetes</taxon>
        <taxon>Rhizophydiales</taxon>
        <taxon>Rhizophydiales incertae sedis</taxon>
        <taxon>Batrachochytrium</taxon>
    </lineage>
</organism>
<reference evidence="4 5" key="1">
    <citation type="submission" date="2021-02" db="EMBL/GenBank/DDBJ databases">
        <title>Variation within the Batrachochytrium salamandrivorans European outbreak.</title>
        <authorList>
            <person name="Kelly M."/>
            <person name="Pasmans F."/>
            <person name="Shea T.P."/>
            <person name="Munoz J.F."/>
            <person name="Carranza S."/>
            <person name="Cuomo C.A."/>
            <person name="Martel A."/>
        </authorList>
    </citation>
    <scope>NUCLEOTIDE SEQUENCE [LARGE SCALE GENOMIC DNA]</scope>
    <source>
        <strain evidence="4 5">AMFP18/2</strain>
    </source>
</reference>
<comment type="subcellular location">
    <subcellularLocation>
        <location evidence="3">Mitochondrion matrix</location>
    </subcellularLocation>
</comment>
<dbReference type="Proteomes" id="UP001648503">
    <property type="component" value="Unassembled WGS sequence"/>
</dbReference>
<dbReference type="Pfam" id="PF03937">
    <property type="entry name" value="Sdh5"/>
    <property type="match status" value="1"/>
</dbReference>
<keyword evidence="1 3" id="KW-0496">Mitochondrion</keyword>
<comment type="caution">
    <text evidence="4">The sequence shown here is derived from an EMBL/GenBank/DDBJ whole genome shotgun (WGS) entry which is preliminary data.</text>
</comment>
<evidence type="ECO:0000313" key="5">
    <source>
        <dbReference type="Proteomes" id="UP001648503"/>
    </source>
</evidence>
<name>A0ABQ8EZI1_9FUNG</name>
<dbReference type="Gene3D" id="1.10.150.250">
    <property type="entry name" value="Flavinator of succinate dehydrogenase"/>
    <property type="match status" value="1"/>
</dbReference>
<dbReference type="EMBL" id="JAFCIX010000466">
    <property type="protein sequence ID" value="KAH6589369.1"/>
    <property type="molecule type" value="Genomic_DNA"/>
</dbReference>
<comment type="similarity">
    <text evidence="3">Belongs to the SDHAF2 family.</text>
</comment>
<evidence type="ECO:0000256" key="2">
    <source>
        <dbReference type="ARBA" id="ARBA00023186"/>
    </source>
</evidence>
<accession>A0ABQ8EZI1</accession>
<dbReference type="InterPro" id="IPR036714">
    <property type="entry name" value="SDH_sf"/>
</dbReference>
<sequence length="184" mass="21107">MLRYTTISRFLSARSVSINAATVPPCRFYSAYKHNLSSEWINPYPTSTTDTPPTTAPLGNSVSDHDTDYDQQGYTPAFSIPKRLARKNESIQTKRARLIWQSRKRGILETDLLLSTYICHALPTMTESELAEYDLLLDENDWDIYYWSTGAKPPPEHISRLSIFPALVEHCLNKRKLILRMPNV</sequence>